<organism evidence="2 3">
    <name type="scientific">Akkermansia biwaensis</name>
    <dbReference type="NCBI Taxonomy" id="2946555"/>
    <lineage>
        <taxon>Bacteria</taxon>
        <taxon>Pseudomonadati</taxon>
        <taxon>Verrucomicrobiota</taxon>
        <taxon>Verrucomicrobiia</taxon>
        <taxon>Verrucomicrobiales</taxon>
        <taxon>Akkermansiaceae</taxon>
        <taxon>Akkermansia</taxon>
    </lineage>
</organism>
<keyword evidence="3" id="KW-1185">Reference proteome</keyword>
<evidence type="ECO:0000313" key="3">
    <source>
        <dbReference type="Proteomes" id="UP001062263"/>
    </source>
</evidence>
<protein>
    <submittedName>
        <fullName evidence="2">Uncharacterized protein</fullName>
    </submittedName>
</protein>
<dbReference type="Proteomes" id="UP001062263">
    <property type="component" value="Chromosome"/>
</dbReference>
<accession>A0ABM7ZJ04</accession>
<sequence length="145" mass="15274">MSFPFHIFLRAAAGCSLSLCASCLPMFGAHQMLAGSHLADGLLSSSPLELVWRGEIRSFPSAGLETPRGFAVSPADSYSLLMEARPGVGGEWACYHDRKSYYWAFVSGKSGDEAALYAVRRGVAVDGVTGEVEDTLPAGAAPGTE</sequence>
<dbReference type="EMBL" id="AP025943">
    <property type="protein sequence ID" value="BDL44730.1"/>
    <property type="molecule type" value="Genomic_DNA"/>
</dbReference>
<feature type="chain" id="PRO_5045114395" evidence="1">
    <location>
        <begin position="22"/>
        <end position="145"/>
    </location>
</feature>
<reference evidence="2" key="1">
    <citation type="submission" date="2022-06" db="EMBL/GenBank/DDBJ databases">
        <title>Akkermansia biwalacus sp. nov., an anaerobic mucin-degrading bacterium isolated from human intestine.</title>
        <authorList>
            <person name="Kobayashi Y."/>
            <person name="Inoue S."/>
            <person name="Kawahara T."/>
            <person name="Kohda N."/>
        </authorList>
    </citation>
    <scope>NUCLEOTIDE SEQUENCE</scope>
    <source>
        <strain evidence="2">WON2089</strain>
    </source>
</reference>
<feature type="signal peptide" evidence="1">
    <location>
        <begin position="1"/>
        <end position="21"/>
    </location>
</feature>
<evidence type="ECO:0000313" key="2">
    <source>
        <dbReference type="EMBL" id="BDL44730.1"/>
    </source>
</evidence>
<proteinExistence type="predicted"/>
<name>A0ABM7ZJ04_9BACT</name>
<dbReference type="RefSeq" id="WP_215433717.1">
    <property type="nucleotide sequence ID" value="NZ_AP025943.1"/>
</dbReference>
<gene>
    <name evidence="2" type="ORF">Abiwalacus_23040</name>
</gene>
<evidence type="ECO:0000256" key="1">
    <source>
        <dbReference type="SAM" id="SignalP"/>
    </source>
</evidence>
<keyword evidence="1" id="KW-0732">Signal</keyword>